<protein>
    <submittedName>
        <fullName evidence="2">Uncharacterized protein</fullName>
    </submittedName>
</protein>
<accession>A0A6A6UQ61</accession>
<organism evidence="2 3">
    <name type="scientific">Microthyrium microscopicum</name>
    <dbReference type="NCBI Taxonomy" id="703497"/>
    <lineage>
        <taxon>Eukaryota</taxon>
        <taxon>Fungi</taxon>
        <taxon>Dikarya</taxon>
        <taxon>Ascomycota</taxon>
        <taxon>Pezizomycotina</taxon>
        <taxon>Dothideomycetes</taxon>
        <taxon>Dothideomycetes incertae sedis</taxon>
        <taxon>Microthyriales</taxon>
        <taxon>Microthyriaceae</taxon>
        <taxon>Microthyrium</taxon>
    </lineage>
</organism>
<evidence type="ECO:0000256" key="1">
    <source>
        <dbReference type="SAM" id="MobiDB-lite"/>
    </source>
</evidence>
<sequence>MVRQFHVTWANLPDKVTTTTSEPDRIRQNQGPLKDFEAYHHFNTQPLPQSFIPHTFTTFITSSSRHQKSIIKTYYHLIFAMRLSPLAISGLVGLVGLANALSVPADTSPVNPNDFGLKPAAPKSCGQNGDPCTGWIYKICCTGLSCANDNHCHFTEKRSAPQIAEIEVVEKPSTANKRCADGEACAIDKPVHHHSGSSQVSSRDNIPATTPKLSGILAEGSCAGIGEGCDFSRPCCPGGSCVLSGRCGANHKREVVEIVAKTSTANVPEPAAQADCQPIGNGCDWAHPCCPGSGCNRDGHCGPNPPNGKFEIAQVSSHDDTPATAPKAPVVLAAQSTTCQNIGDGCDFANPCCPGGSCIDSGRCGASPNRRFETVIVSSRTNTAATTQKTPDILAADSGATCGWLDAPCKTNSDCCQAGRGNQCLSSGYCAKNPPFFGHQYCGEVADSCTEKQPCCEGLGIQCGSDGICYSAKSDSLPNKIVAKAIEYVKAAVPVNNPAVTPKVLDTENADICCQTKGPGWTGP</sequence>
<dbReference type="EMBL" id="MU004231">
    <property type="protein sequence ID" value="KAF2673228.1"/>
    <property type="molecule type" value="Genomic_DNA"/>
</dbReference>
<evidence type="ECO:0000313" key="3">
    <source>
        <dbReference type="Proteomes" id="UP000799302"/>
    </source>
</evidence>
<reference evidence="2" key="1">
    <citation type="journal article" date="2020" name="Stud. Mycol.">
        <title>101 Dothideomycetes genomes: a test case for predicting lifestyles and emergence of pathogens.</title>
        <authorList>
            <person name="Haridas S."/>
            <person name="Albert R."/>
            <person name="Binder M."/>
            <person name="Bloem J."/>
            <person name="Labutti K."/>
            <person name="Salamov A."/>
            <person name="Andreopoulos B."/>
            <person name="Baker S."/>
            <person name="Barry K."/>
            <person name="Bills G."/>
            <person name="Bluhm B."/>
            <person name="Cannon C."/>
            <person name="Castanera R."/>
            <person name="Culley D."/>
            <person name="Daum C."/>
            <person name="Ezra D."/>
            <person name="Gonzalez J."/>
            <person name="Henrissat B."/>
            <person name="Kuo A."/>
            <person name="Liang C."/>
            <person name="Lipzen A."/>
            <person name="Lutzoni F."/>
            <person name="Magnuson J."/>
            <person name="Mondo S."/>
            <person name="Nolan M."/>
            <person name="Ohm R."/>
            <person name="Pangilinan J."/>
            <person name="Park H.-J."/>
            <person name="Ramirez L."/>
            <person name="Alfaro M."/>
            <person name="Sun H."/>
            <person name="Tritt A."/>
            <person name="Yoshinaga Y."/>
            <person name="Zwiers L.-H."/>
            <person name="Turgeon B."/>
            <person name="Goodwin S."/>
            <person name="Spatafora J."/>
            <person name="Crous P."/>
            <person name="Grigoriev I."/>
        </authorList>
    </citation>
    <scope>NUCLEOTIDE SEQUENCE</scope>
    <source>
        <strain evidence="2">CBS 115976</strain>
    </source>
</reference>
<gene>
    <name evidence="2" type="ORF">BT63DRAFT_150299</name>
</gene>
<proteinExistence type="predicted"/>
<dbReference type="Proteomes" id="UP000799302">
    <property type="component" value="Unassembled WGS sequence"/>
</dbReference>
<evidence type="ECO:0000313" key="2">
    <source>
        <dbReference type="EMBL" id="KAF2673228.1"/>
    </source>
</evidence>
<feature type="region of interest" description="Disordered" evidence="1">
    <location>
        <begin position="190"/>
        <end position="209"/>
    </location>
</feature>
<dbReference type="AlphaFoldDB" id="A0A6A6UQ61"/>
<keyword evidence="3" id="KW-1185">Reference proteome</keyword>
<name>A0A6A6UQ61_9PEZI</name>